<dbReference type="SUPFAM" id="SSF50952">
    <property type="entry name" value="Soluble quinoprotein glucose dehydrogenase"/>
    <property type="match status" value="1"/>
</dbReference>
<evidence type="ECO:0000256" key="1">
    <source>
        <dbReference type="SAM" id="SignalP"/>
    </source>
</evidence>
<evidence type="ECO:0000313" key="4">
    <source>
        <dbReference type="Proteomes" id="UP001209257"/>
    </source>
</evidence>
<dbReference type="PANTHER" id="PTHR19328">
    <property type="entry name" value="HEDGEHOG-INTERACTING PROTEIN"/>
    <property type="match status" value="1"/>
</dbReference>
<reference evidence="4" key="1">
    <citation type="submission" date="2023-07" db="EMBL/GenBank/DDBJ databases">
        <title>Study on multiphase classification of strain Alteromonas salexigens isolated from the Yellow Sea.</title>
        <authorList>
            <person name="Sun L."/>
        </authorList>
    </citation>
    <scope>NUCLEOTIDE SEQUENCE [LARGE SCALE GENOMIC DNA]</scope>
    <source>
        <strain evidence="4">ASW11-19</strain>
    </source>
</reference>
<protein>
    <submittedName>
        <fullName evidence="3">PQQ-dependent sugar dehydrogenase</fullName>
    </submittedName>
</protein>
<dbReference type="RefSeq" id="WP_262991788.1">
    <property type="nucleotide sequence ID" value="NZ_JAOTJC010000002.1"/>
</dbReference>
<dbReference type="Pfam" id="PF07995">
    <property type="entry name" value="GSDH"/>
    <property type="match status" value="1"/>
</dbReference>
<gene>
    <name evidence="3" type="ORF">OCL06_00655</name>
</gene>
<dbReference type="Gene3D" id="2.120.10.30">
    <property type="entry name" value="TolB, C-terminal domain"/>
    <property type="match status" value="1"/>
</dbReference>
<dbReference type="InterPro" id="IPR011042">
    <property type="entry name" value="6-blade_b-propeller_TolB-like"/>
</dbReference>
<dbReference type="Proteomes" id="UP001209257">
    <property type="component" value="Unassembled WGS sequence"/>
</dbReference>
<keyword evidence="4" id="KW-1185">Reference proteome</keyword>
<evidence type="ECO:0000259" key="2">
    <source>
        <dbReference type="Pfam" id="PF07995"/>
    </source>
</evidence>
<dbReference type="PANTHER" id="PTHR19328:SF75">
    <property type="entry name" value="ALDOSE SUGAR DEHYDROGENASE YLII"/>
    <property type="match status" value="1"/>
</dbReference>
<comment type="caution">
    <text evidence="3">The sequence shown here is derived from an EMBL/GenBank/DDBJ whole genome shotgun (WGS) entry which is preliminary data.</text>
</comment>
<evidence type="ECO:0000313" key="3">
    <source>
        <dbReference type="EMBL" id="MCU7553101.1"/>
    </source>
</evidence>
<name>A0ABT2VIY2_9ALTE</name>
<sequence>MMMKVNLSLLFILLIGQLRAATADNGPNDYLVTEIATSLHSPWAAVQLPDQRWLITEMGGTVVTVKPDGSMTRQSLALQDLYVNGQGGLLDIALMQDFSMSQRVMLSYATGNDDCNALTVATASLSEHGELVNIAPLLTTSPCRDTPAHFGGRLAVLADGTWLVTTGDGFDYREQAQRLDSQLGKVLRFREDGQAPADNPFPDAPYVYSLGHRNPQGLASDPHTGRLYQQEHGPAGGDEINLLIAGENYGWPVVTKGIDYSGARISPFEEYPGMRDPLYNWTPSIAPSSMTWYAGNAFPALRQHLLVSALKAKGLFAINMSAKPLSSRRIFATIEQRIRDVVADADGNIVVLTDGESAALLKIAPE</sequence>
<feature type="signal peptide" evidence="1">
    <location>
        <begin position="1"/>
        <end position="20"/>
    </location>
</feature>
<accession>A0ABT2VIY2</accession>
<dbReference type="EMBL" id="JAOTJC010000002">
    <property type="protein sequence ID" value="MCU7553101.1"/>
    <property type="molecule type" value="Genomic_DNA"/>
</dbReference>
<keyword evidence="1" id="KW-0732">Signal</keyword>
<organism evidence="3 4">
    <name type="scientific">Alteromonas salexigens</name>
    <dbReference type="NCBI Taxonomy" id="2982530"/>
    <lineage>
        <taxon>Bacteria</taxon>
        <taxon>Pseudomonadati</taxon>
        <taxon>Pseudomonadota</taxon>
        <taxon>Gammaproteobacteria</taxon>
        <taxon>Alteromonadales</taxon>
        <taxon>Alteromonadaceae</taxon>
        <taxon>Alteromonas/Salinimonas group</taxon>
        <taxon>Alteromonas</taxon>
    </lineage>
</organism>
<dbReference type="InterPro" id="IPR011041">
    <property type="entry name" value="Quinoprot_gluc/sorb_DH_b-prop"/>
</dbReference>
<feature type="chain" id="PRO_5046114023" evidence="1">
    <location>
        <begin position="21"/>
        <end position="366"/>
    </location>
</feature>
<proteinExistence type="predicted"/>
<dbReference type="InterPro" id="IPR012938">
    <property type="entry name" value="Glc/Sorbosone_DH"/>
</dbReference>
<feature type="domain" description="Glucose/Sorbosone dehydrogenase" evidence="2">
    <location>
        <begin position="39"/>
        <end position="362"/>
    </location>
</feature>